<keyword evidence="6" id="KW-1015">Disulfide bond</keyword>
<dbReference type="InParanoid" id="A0A6P8PKG0"/>
<evidence type="ECO:0000313" key="13">
    <source>
        <dbReference type="Proteomes" id="UP000515159"/>
    </source>
</evidence>
<evidence type="ECO:0000256" key="1">
    <source>
        <dbReference type="ARBA" id="ARBA00004167"/>
    </source>
</evidence>
<keyword evidence="5 10" id="KW-0472">Membrane</keyword>
<feature type="domain" description="Link" evidence="12">
    <location>
        <begin position="323"/>
        <end position="421"/>
    </location>
</feature>
<reference evidence="14" key="1">
    <citation type="submission" date="2025-08" db="UniProtKB">
        <authorList>
            <consortium name="RefSeq"/>
        </authorList>
    </citation>
    <scope>IDENTIFICATION</scope>
</reference>
<evidence type="ECO:0000256" key="6">
    <source>
        <dbReference type="ARBA" id="ARBA00023157"/>
    </source>
</evidence>
<keyword evidence="4 10" id="KW-1133">Transmembrane helix</keyword>
<dbReference type="OrthoDB" id="8952307at2759"/>
<dbReference type="InterPro" id="IPR016187">
    <property type="entry name" value="CTDL_fold"/>
</dbReference>
<dbReference type="PROSITE" id="PS50963">
    <property type="entry name" value="LINK_2"/>
    <property type="match status" value="2"/>
</dbReference>
<evidence type="ECO:0000256" key="8">
    <source>
        <dbReference type="ARBA" id="ARBA00023180"/>
    </source>
</evidence>
<dbReference type="GO" id="GO:0007155">
    <property type="term" value="P:cell adhesion"/>
    <property type="evidence" value="ECO:0007669"/>
    <property type="project" value="InterPro"/>
</dbReference>
<feature type="chain" id="PRO_5028129994" evidence="11">
    <location>
        <begin position="31"/>
        <end position="459"/>
    </location>
</feature>
<dbReference type="PANTHER" id="PTHR10225">
    <property type="entry name" value="HYALURONAN RECEPTOR"/>
    <property type="match status" value="1"/>
</dbReference>
<keyword evidence="13" id="KW-1185">Reference proteome</keyword>
<evidence type="ECO:0000256" key="2">
    <source>
        <dbReference type="ARBA" id="ARBA00022692"/>
    </source>
</evidence>
<evidence type="ECO:0000256" key="9">
    <source>
        <dbReference type="PROSITE-ProRule" id="PRU00323"/>
    </source>
</evidence>
<dbReference type="Proteomes" id="UP000515159">
    <property type="component" value="Chromosome 19"/>
</dbReference>
<dbReference type="GeneID" id="117352214"/>
<keyword evidence="2 10" id="KW-0812">Transmembrane</keyword>
<dbReference type="InterPro" id="IPR000538">
    <property type="entry name" value="Link_dom"/>
</dbReference>
<dbReference type="PANTHER" id="PTHR10225:SF5">
    <property type="entry name" value="C-TYPE LECTIN DOMAIN-CONTAINING PROTEIN"/>
    <property type="match status" value="1"/>
</dbReference>
<dbReference type="GO" id="GO:0004888">
    <property type="term" value="F:transmembrane signaling receptor activity"/>
    <property type="evidence" value="ECO:0007669"/>
    <property type="project" value="TreeGrafter"/>
</dbReference>
<dbReference type="AlphaFoldDB" id="A0A6P8PKG0"/>
<keyword evidence="8" id="KW-0325">Glycoprotein</keyword>
<proteinExistence type="predicted"/>
<name>A0A6P8PKG0_GEOSA</name>
<evidence type="ECO:0000256" key="10">
    <source>
        <dbReference type="SAM" id="Phobius"/>
    </source>
</evidence>
<comment type="caution">
    <text evidence="9">Lacks conserved residue(s) required for the propagation of feature annotation.</text>
</comment>
<dbReference type="KEGG" id="gsh:117352214"/>
<evidence type="ECO:0000256" key="3">
    <source>
        <dbReference type="ARBA" id="ARBA00022729"/>
    </source>
</evidence>
<dbReference type="SUPFAM" id="SSF56436">
    <property type="entry name" value="C-type lectin-like"/>
    <property type="match status" value="1"/>
</dbReference>
<keyword evidence="7" id="KW-0675">Receptor</keyword>
<dbReference type="Gene3D" id="3.10.100.10">
    <property type="entry name" value="Mannose-Binding Protein A, subunit A"/>
    <property type="match status" value="1"/>
</dbReference>
<protein>
    <submittedName>
        <fullName evidence="14">Uncharacterized protein LOC117352214 isoform X1</fullName>
    </submittedName>
</protein>
<evidence type="ECO:0000256" key="11">
    <source>
        <dbReference type="SAM" id="SignalP"/>
    </source>
</evidence>
<organism evidence="13 14">
    <name type="scientific">Geotrypetes seraphini</name>
    <name type="common">Gaboon caecilian</name>
    <name type="synonym">Caecilia seraphini</name>
    <dbReference type="NCBI Taxonomy" id="260995"/>
    <lineage>
        <taxon>Eukaryota</taxon>
        <taxon>Metazoa</taxon>
        <taxon>Chordata</taxon>
        <taxon>Craniata</taxon>
        <taxon>Vertebrata</taxon>
        <taxon>Euteleostomi</taxon>
        <taxon>Amphibia</taxon>
        <taxon>Gymnophiona</taxon>
        <taxon>Geotrypetes</taxon>
    </lineage>
</organism>
<dbReference type="GO" id="GO:0005540">
    <property type="term" value="F:hyaluronic acid binding"/>
    <property type="evidence" value="ECO:0007669"/>
    <property type="project" value="InterPro"/>
</dbReference>
<sequence>MMQGSSRSGSSFLLPHLSMLVLNYLTLGRSQNVSEATGEPYRGQNISLFQVPITYQDRMSFARAALACDTVGQGLATWFQANFSYYQNNFRSSGWSWVQTTAAIGLGNCTKNFFQYANTSAATDVLCKRNQDVFARKIQNSSLLEFSDVCEKEQAKILRINDCADLLAANITAFNSYSVYLIATGILVNLGLEFRTKTTPDLTSANFALCIDSYNVSQSAPLSAGKVPDVFIAPVQFSFGDAVKYCRYHNTIVATREQVSEMMKSGFESCSWGWTVSGQGILMFNETASSYSNANLFEDMEQKLLYPACILKERVVNSWNGLPVAMVETKNGGNLTFDIQSQDMPNALHKCQSEGLFLSSLEELNKSVTKNQLTPPFMVWVYKAKLVLPRRNANLKCGQGYTGLLSRVENVSTLANVYCYRRPESVRAISLVIIGLVTTFILLFLILITTLLVVFYRRY</sequence>
<keyword evidence="3 11" id="KW-0732">Signal</keyword>
<feature type="signal peptide" evidence="11">
    <location>
        <begin position="1"/>
        <end position="30"/>
    </location>
</feature>
<gene>
    <name evidence="14" type="primary">LOC117352214</name>
</gene>
<comment type="subcellular location">
    <subcellularLocation>
        <location evidence="1">Membrane</location>
        <topology evidence="1">Single-pass membrane protein</topology>
    </subcellularLocation>
</comment>
<feature type="transmembrane region" description="Helical" evidence="10">
    <location>
        <begin position="428"/>
        <end position="456"/>
    </location>
</feature>
<accession>A0A6P8PKG0</accession>
<evidence type="ECO:0000259" key="12">
    <source>
        <dbReference type="PROSITE" id="PS50963"/>
    </source>
</evidence>
<dbReference type="InterPro" id="IPR016186">
    <property type="entry name" value="C-type_lectin-like/link_sf"/>
</dbReference>
<evidence type="ECO:0000256" key="7">
    <source>
        <dbReference type="ARBA" id="ARBA00023170"/>
    </source>
</evidence>
<dbReference type="Pfam" id="PF00193">
    <property type="entry name" value="Xlink"/>
    <property type="match status" value="1"/>
</dbReference>
<dbReference type="GO" id="GO:0005886">
    <property type="term" value="C:plasma membrane"/>
    <property type="evidence" value="ECO:0007669"/>
    <property type="project" value="TreeGrafter"/>
</dbReference>
<evidence type="ECO:0000313" key="14">
    <source>
        <dbReference type="RefSeq" id="XP_033784394.1"/>
    </source>
</evidence>
<evidence type="ECO:0000256" key="5">
    <source>
        <dbReference type="ARBA" id="ARBA00023136"/>
    </source>
</evidence>
<dbReference type="RefSeq" id="XP_033784394.1">
    <property type="nucleotide sequence ID" value="XM_033928503.1"/>
</dbReference>
<dbReference type="InterPro" id="IPR043210">
    <property type="entry name" value="CD44_antigen-like"/>
</dbReference>
<feature type="domain" description="Link" evidence="12">
    <location>
        <begin position="226"/>
        <end position="320"/>
    </location>
</feature>
<evidence type="ECO:0000256" key="4">
    <source>
        <dbReference type="ARBA" id="ARBA00022989"/>
    </source>
</evidence>